<dbReference type="Pfam" id="PF04545">
    <property type="entry name" value="Sigma70_r4"/>
    <property type="match status" value="1"/>
</dbReference>
<dbReference type="InterPro" id="IPR036388">
    <property type="entry name" value="WH-like_DNA-bd_sf"/>
</dbReference>
<dbReference type="EMBL" id="BARW01007668">
    <property type="protein sequence ID" value="GAI74728.1"/>
    <property type="molecule type" value="Genomic_DNA"/>
</dbReference>
<feature type="domain" description="RNA polymerase sigma-70 region 4" evidence="1">
    <location>
        <begin position="33"/>
        <end position="76"/>
    </location>
</feature>
<feature type="non-terminal residue" evidence="2">
    <location>
        <position position="1"/>
    </location>
</feature>
<protein>
    <recommendedName>
        <fullName evidence="1">RNA polymerase sigma-70 region 4 domain-containing protein</fullName>
    </recommendedName>
</protein>
<dbReference type="PANTHER" id="PTHR30603">
    <property type="entry name" value="RNA POLYMERASE SIGMA FACTOR RPO"/>
    <property type="match status" value="1"/>
</dbReference>
<evidence type="ECO:0000259" key="1">
    <source>
        <dbReference type="Pfam" id="PF04545"/>
    </source>
</evidence>
<comment type="caution">
    <text evidence="2">The sequence shown here is derived from an EMBL/GenBank/DDBJ whole genome shotgun (WGS) entry which is preliminary data.</text>
</comment>
<dbReference type="SUPFAM" id="SSF88659">
    <property type="entry name" value="Sigma3 and sigma4 domains of RNA polymerase sigma factors"/>
    <property type="match status" value="1"/>
</dbReference>
<dbReference type="Gene3D" id="1.10.10.10">
    <property type="entry name" value="Winged helix-like DNA-binding domain superfamily/Winged helix DNA-binding domain"/>
    <property type="match status" value="1"/>
</dbReference>
<dbReference type="InterPro" id="IPR007630">
    <property type="entry name" value="RNA_pol_sigma70_r4"/>
</dbReference>
<gene>
    <name evidence="2" type="ORF">S12H4_15901</name>
</gene>
<dbReference type="PANTHER" id="PTHR30603:SF47">
    <property type="entry name" value="RNA POLYMERASE SIGMA FACTOR SIGD, CHLOROPLASTIC"/>
    <property type="match status" value="1"/>
</dbReference>
<name>X1R2F8_9ZZZZ</name>
<sequence length="89" mass="10304">KGKQQEMINVVDGILNLLIERDTRNAKASRNIAILKSYFGLDTGRGKTLKEVGKEFNLTSERVRAIKARILRRLRHPLYSRSLEHFLLK</sequence>
<dbReference type="InterPro" id="IPR000943">
    <property type="entry name" value="RNA_pol_sigma70"/>
</dbReference>
<evidence type="ECO:0000313" key="2">
    <source>
        <dbReference type="EMBL" id="GAI74728.1"/>
    </source>
</evidence>
<reference evidence="2" key="1">
    <citation type="journal article" date="2014" name="Front. Microbiol.">
        <title>High frequency of phylogenetically diverse reductive dehalogenase-homologous genes in deep subseafloor sedimentary metagenomes.</title>
        <authorList>
            <person name="Kawai M."/>
            <person name="Futagami T."/>
            <person name="Toyoda A."/>
            <person name="Takaki Y."/>
            <person name="Nishi S."/>
            <person name="Hori S."/>
            <person name="Arai W."/>
            <person name="Tsubouchi T."/>
            <person name="Morono Y."/>
            <person name="Uchiyama I."/>
            <person name="Ito T."/>
            <person name="Fujiyama A."/>
            <person name="Inagaki F."/>
            <person name="Takami H."/>
        </authorList>
    </citation>
    <scope>NUCLEOTIDE SEQUENCE</scope>
    <source>
        <strain evidence="2">Expedition CK06-06</strain>
    </source>
</reference>
<dbReference type="PRINTS" id="PR00046">
    <property type="entry name" value="SIGMA70FCT"/>
</dbReference>
<proteinExistence type="predicted"/>
<dbReference type="GO" id="GO:0003700">
    <property type="term" value="F:DNA-binding transcription factor activity"/>
    <property type="evidence" value="ECO:0007669"/>
    <property type="project" value="InterPro"/>
</dbReference>
<dbReference type="AlphaFoldDB" id="X1R2F8"/>
<accession>X1R2F8</accession>
<organism evidence="2">
    <name type="scientific">marine sediment metagenome</name>
    <dbReference type="NCBI Taxonomy" id="412755"/>
    <lineage>
        <taxon>unclassified sequences</taxon>
        <taxon>metagenomes</taxon>
        <taxon>ecological metagenomes</taxon>
    </lineage>
</organism>
<dbReference type="InterPro" id="IPR050239">
    <property type="entry name" value="Sigma-70_RNA_pol_init_factors"/>
</dbReference>
<dbReference type="GO" id="GO:0006352">
    <property type="term" value="P:DNA-templated transcription initiation"/>
    <property type="evidence" value="ECO:0007669"/>
    <property type="project" value="InterPro"/>
</dbReference>
<dbReference type="InterPro" id="IPR013324">
    <property type="entry name" value="RNA_pol_sigma_r3/r4-like"/>
</dbReference>